<sequence>MKKLLTVVALLSFMSCSDMKKGTEAETAETTTTDTTTVTTTDTTTVAADTTKDVSITSDTLTLGAGN</sequence>
<name>A0A6P1NX31_9BACT</name>
<evidence type="ECO:0000313" key="2">
    <source>
        <dbReference type="EMBL" id="QHL88237.1"/>
    </source>
</evidence>
<keyword evidence="3" id="KW-1185">Reference proteome</keyword>
<gene>
    <name evidence="2" type="ORF">GU926_12665</name>
</gene>
<dbReference type="KEGG" id="nib:GU926_12665"/>
<reference evidence="2 3" key="1">
    <citation type="submission" date="2020-01" db="EMBL/GenBank/DDBJ databases">
        <authorList>
            <person name="Kim M."/>
        </authorList>
    </citation>
    <scope>NUCLEOTIDE SEQUENCE [LARGE SCALE GENOMIC DNA]</scope>
    <source>
        <strain evidence="2 3">BT10</strain>
    </source>
</reference>
<proteinExistence type="predicted"/>
<dbReference type="PROSITE" id="PS51257">
    <property type="entry name" value="PROKAR_LIPOPROTEIN"/>
    <property type="match status" value="1"/>
</dbReference>
<protein>
    <submittedName>
        <fullName evidence="2">Entericidin</fullName>
    </submittedName>
</protein>
<keyword evidence="1" id="KW-0732">Signal</keyword>
<feature type="signal peptide" evidence="1">
    <location>
        <begin position="1"/>
        <end position="20"/>
    </location>
</feature>
<dbReference type="AlphaFoldDB" id="A0A6P1NX31"/>
<dbReference type="RefSeq" id="WP_160692413.1">
    <property type="nucleotide sequence ID" value="NZ_CP047897.1"/>
</dbReference>
<dbReference type="Proteomes" id="UP000464214">
    <property type="component" value="Chromosome"/>
</dbReference>
<evidence type="ECO:0000313" key="3">
    <source>
        <dbReference type="Proteomes" id="UP000464214"/>
    </source>
</evidence>
<organism evidence="2 3">
    <name type="scientific">Nibribacter ruber</name>
    <dbReference type="NCBI Taxonomy" id="2698458"/>
    <lineage>
        <taxon>Bacteria</taxon>
        <taxon>Pseudomonadati</taxon>
        <taxon>Bacteroidota</taxon>
        <taxon>Cytophagia</taxon>
        <taxon>Cytophagales</taxon>
        <taxon>Hymenobacteraceae</taxon>
        <taxon>Nibribacter</taxon>
    </lineage>
</organism>
<accession>A0A6P1NX31</accession>
<dbReference type="EMBL" id="CP047897">
    <property type="protein sequence ID" value="QHL88237.1"/>
    <property type="molecule type" value="Genomic_DNA"/>
</dbReference>
<feature type="chain" id="PRO_5027116760" evidence="1">
    <location>
        <begin position="21"/>
        <end position="67"/>
    </location>
</feature>
<evidence type="ECO:0000256" key="1">
    <source>
        <dbReference type="SAM" id="SignalP"/>
    </source>
</evidence>